<comment type="caution">
    <text evidence="4">The sequence shown here is derived from an EMBL/GenBank/DDBJ whole genome shotgun (WGS) entry which is preliminary data.</text>
</comment>
<evidence type="ECO:0000256" key="3">
    <source>
        <dbReference type="SAM" id="Phobius"/>
    </source>
</evidence>
<keyword evidence="5" id="KW-1185">Reference proteome</keyword>
<sequence>MIRPATLVIALVLAAPALWQAFFAEDFDINRVLTRYLIAVPVAALMIFCLSVLTDAYRRAVAAREEAELEEQMRKETEALKAAEAAALKAAAPSPRAPEPAPEVADADEAVSAA</sequence>
<keyword evidence="3" id="KW-1133">Transmembrane helix</keyword>
<evidence type="ECO:0000313" key="4">
    <source>
        <dbReference type="EMBL" id="GAA1800927.1"/>
    </source>
</evidence>
<keyword evidence="3" id="KW-0812">Transmembrane</keyword>
<protein>
    <submittedName>
        <fullName evidence="4">Uncharacterized protein</fullName>
    </submittedName>
</protein>
<dbReference type="Proteomes" id="UP001500218">
    <property type="component" value="Unassembled WGS sequence"/>
</dbReference>
<reference evidence="5" key="1">
    <citation type="journal article" date="2019" name="Int. J. Syst. Evol. Microbiol.">
        <title>The Global Catalogue of Microorganisms (GCM) 10K type strain sequencing project: providing services to taxonomists for standard genome sequencing and annotation.</title>
        <authorList>
            <consortium name="The Broad Institute Genomics Platform"/>
            <consortium name="The Broad Institute Genome Sequencing Center for Infectious Disease"/>
            <person name="Wu L."/>
            <person name="Ma J."/>
        </authorList>
    </citation>
    <scope>NUCLEOTIDE SEQUENCE [LARGE SCALE GENOMIC DNA]</scope>
    <source>
        <strain evidence="5">JCM 13250</strain>
    </source>
</reference>
<accession>A0ABP4Y990</accession>
<keyword evidence="3" id="KW-0472">Membrane</keyword>
<gene>
    <name evidence="4" type="ORF">GCM10009682_23220</name>
</gene>
<feature type="compositionally biased region" description="Acidic residues" evidence="2">
    <location>
        <begin position="105"/>
        <end position="114"/>
    </location>
</feature>
<keyword evidence="1" id="KW-0175">Coiled coil</keyword>
<dbReference type="RefSeq" id="WP_344129318.1">
    <property type="nucleotide sequence ID" value="NZ_BAAALT010000058.1"/>
</dbReference>
<evidence type="ECO:0000256" key="1">
    <source>
        <dbReference type="SAM" id="Coils"/>
    </source>
</evidence>
<evidence type="ECO:0000313" key="5">
    <source>
        <dbReference type="Proteomes" id="UP001500218"/>
    </source>
</evidence>
<evidence type="ECO:0000256" key="2">
    <source>
        <dbReference type="SAM" id="MobiDB-lite"/>
    </source>
</evidence>
<feature type="region of interest" description="Disordered" evidence="2">
    <location>
        <begin position="88"/>
        <end position="114"/>
    </location>
</feature>
<dbReference type="EMBL" id="BAAALT010000058">
    <property type="protein sequence ID" value="GAA1800927.1"/>
    <property type="molecule type" value="Genomic_DNA"/>
</dbReference>
<proteinExistence type="predicted"/>
<feature type="coiled-coil region" evidence="1">
    <location>
        <begin position="59"/>
        <end position="86"/>
    </location>
</feature>
<name>A0ABP4Y990_9ACTN</name>
<feature type="transmembrane region" description="Helical" evidence="3">
    <location>
        <begin position="33"/>
        <end position="54"/>
    </location>
</feature>
<organism evidence="4 5">
    <name type="scientific">Luedemannella flava</name>
    <dbReference type="NCBI Taxonomy" id="349316"/>
    <lineage>
        <taxon>Bacteria</taxon>
        <taxon>Bacillati</taxon>
        <taxon>Actinomycetota</taxon>
        <taxon>Actinomycetes</taxon>
        <taxon>Micromonosporales</taxon>
        <taxon>Micromonosporaceae</taxon>
        <taxon>Luedemannella</taxon>
    </lineage>
</organism>